<keyword evidence="4" id="KW-1185">Reference proteome</keyword>
<sequence length="540" mass="58344">MSCSRAQEIFHELPVTITFPPSYKRTTLFDYLYLLFLKTILSLSPGTSISISPQKYLHNVPHTRLTESPPQQLPQPPRASRSRNPSPKMAASATLNPPVKNESKSSKKKKAKSASAESESTTAIVADPTESVSGDGSYESPYIKDLYKSIRNINKKITNASKVDSIVAAAENKDKSLDQLVTERKINADQKAQILKKPGLQQQLQQFEEQIAQFKKFDAEYKAASQAEKAEFERTHAERASKAQEEAVKAAKAEAAASVQKSQENNFLLLSQFLRLAAVRRGEDEDPELPENKALEGLLGRVYTGDASAVAAMLSLVNGSSETLYSVNGEPLEVTYADLKRIALAQVPVFVPEAEEETPAVETSEYPVQSDPTIANAGLTELDGPSATANGHSEISSEVQGIPQNSGFGGEGNAAANEKWDTANDLSTSQEWVNVPRDAAETETGLTATPAAPSNVQSWADDQPDSPTEKPAPANANDGFTDVQRNNRGNNNRGQGQGQGYRGRGRGRGGRGGAPRENGDRGGARGEWRGSRGPREPRPE</sequence>
<feature type="compositionally biased region" description="Polar residues" evidence="1">
    <location>
        <begin position="444"/>
        <end position="460"/>
    </location>
</feature>
<comment type="caution">
    <text evidence="3">The sequence shown here is derived from an EMBL/GenBank/DDBJ whole genome shotgun (WGS) entry which is preliminary data.</text>
</comment>
<feature type="compositionally biased region" description="Low complexity" evidence="1">
    <location>
        <begin position="78"/>
        <end position="87"/>
    </location>
</feature>
<protein>
    <recommendedName>
        <fullName evidence="2">YAG7-like dimerisation domain-containing protein</fullName>
    </recommendedName>
</protein>
<dbReference type="Pfam" id="PF26434">
    <property type="entry name" value="YAG7_C"/>
    <property type="match status" value="1"/>
</dbReference>
<feature type="region of interest" description="Disordered" evidence="1">
    <location>
        <begin position="356"/>
        <end position="540"/>
    </location>
</feature>
<evidence type="ECO:0000256" key="1">
    <source>
        <dbReference type="SAM" id="MobiDB-lite"/>
    </source>
</evidence>
<feature type="compositionally biased region" description="Polar residues" evidence="1">
    <location>
        <begin position="387"/>
        <end position="406"/>
    </location>
</feature>
<organism evidence="3 4">
    <name type="scientific">Hymenoscyphus albidus</name>
    <dbReference type="NCBI Taxonomy" id="595503"/>
    <lineage>
        <taxon>Eukaryota</taxon>
        <taxon>Fungi</taxon>
        <taxon>Dikarya</taxon>
        <taxon>Ascomycota</taxon>
        <taxon>Pezizomycotina</taxon>
        <taxon>Leotiomycetes</taxon>
        <taxon>Helotiales</taxon>
        <taxon>Helotiaceae</taxon>
        <taxon>Hymenoscyphus</taxon>
    </lineage>
</organism>
<feature type="domain" description="YAG7-like dimerisation" evidence="2">
    <location>
        <begin position="260"/>
        <end position="344"/>
    </location>
</feature>
<name>A0A9N9LYH3_9HELO</name>
<evidence type="ECO:0000313" key="4">
    <source>
        <dbReference type="Proteomes" id="UP000701801"/>
    </source>
</evidence>
<evidence type="ECO:0000259" key="2">
    <source>
        <dbReference type="Pfam" id="PF26434"/>
    </source>
</evidence>
<dbReference type="InterPro" id="IPR058602">
    <property type="entry name" value="YAG7_dimerisation_dom"/>
</dbReference>
<dbReference type="EMBL" id="CAJVRM010000562">
    <property type="protein sequence ID" value="CAG8982062.1"/>
    <property type="molecule type" value="Genomic_DNA"/>
</dbReference>
<dbReference type="AlphaFoldDB" id="A0A9N9LYH3"/>
<accession>A0A9N9LYH3</accession>
<reference evidence="3" key="1">
    <citation type="submission" date="2021-07" db="EMBL/GenBank/DDBJ databases">
        <authorList>
            <person name="Durling M."/>
        </authorList>
    </citation>
    <scope>NUCLEOTIDE SEQUENCE</scope>
</reference>
<feature type="region of interest" description="Disordered" evidence="1">
    <location>
        <begin position="64"/>
        <end position="136"/>
    </location>
</feature>
<feature type="compositionally biased region" description="Basic and acidic residues" evidence="1">
    <location>
        <begin position="517"/>
        <end position="540"/>
    </location>
</feature>
<proteinExistence type="predicted"/>
<evidence type="ECO:0000313" key="3">
    <source>
        <dbReference type="EMBL" id="CAG8982062.1"/>
    </source>
</evidence>
<dbReference type="Proteomes" id="UP000701801">
    <property type="component" value="Unassembled WGS sequence"/>
</dbReference>
<dbReference type="OrthoDB" id="5399559at2759"/>
<gene>
    <name evidence="3" type="ORF">HYALB_00008789</name>
</gene>
<feature type="compositionally biased region" description="Low complexity" evidence="1">
    <location>
        <begin position="484"/>
        <end position="494"/>
    </location>
</feature>